<comment type="caution">
    <text evidence="1">The sequence shown here is derived from an EMBL/GenBank/DDBJ whole genome shotgun (WGS) entry which is preliminary data.</text>
</comment>
<dbReference type="Proteomes" id="UP000789342">
    <property type="component" value="Unassembled WGS sequence"/>
</dbReference>
<reference evidence="1" key="1">
    <citation type="submission" date="2021-06" db="EMBL/GenBank/DDBJ databases">
        <authorList>
            <person name="Kallberg Y."/>
            <person name="Tangrot J."/>
            <person name="Rosling A."/>
        </authorList>
    </citation>
    <scope>NUCLEOTIDE SEQUENCE</scope>
    <source>
        <strain evidence="1">CL551</strain>
    </source>
</reference>
<dbReference type="AlphaFoldDB" id="A0A9N9GLW8"/>
<protein>
    <submittedName>
        <fullName evidence="1">18042_t:CDS:1</fullName>
    </submittedName>
</protein>
<organism evidence="1 2">
    <name type="scientific">Acaulospora morrowiae</name>
    <dbReference type="NCBI Taxonomy" id="94023"/>
    <lineage>
        <taxon>Eukaryota</taxon>
        <taxon>Fungi</taxon>
        <taxon>Fungi incertae sedis</taxon>
        <taxon>Mucoromycota</taxon>
        <taxon>Glomeromycotina</taxon>
        <taxon>Glomeromycetes</taxon>
        <taxon>Diversisporales</taxon>
        <taxon>Acaulosporaceae</taxon>
        <taxon>Acaulospora</taxon>
    </lineage>
</organism>
<proteinExistence type="predicted"/>
<sequence>THAIPHDIQAHPKLHMVLSRNSRSAKNPYVRNLVAQKTGD</sequence>
<gene>
    <name evidence="1" type="ORF">AMORRO_LOCUS8230</name>
</gene>
<accession>A0A9N9GLW8</accession>
<name>A0A9N9GLW8_9GLOM</name>
<evidence type="ECO:0000313" key="1">
    <source>
        <dbReference type="EMBL" id="CAG8611254.1"/>
    </source>
</evidence>
<keyword evidence="2" id="KW-1185">Reference proteome</keyword>
<dbReference type="EMBL" id="CAJVPV010006845">
    <property type="protein sequence ID" value="CAG8611254.1"/>
    <property type="molecule type" value="Genomic_DNA"/>
</dbReference>
<evidence type="ECO:0000313" key="2">
    <source>
        <dbReference type="Proteomes" id="UP000789342"/>
    </source>
</evidence>
<feature type="non-terminal residue" evidence="1">
    <location>
        <position position="40"/>
    </location>
</feature>